<sequence length="70" mass="7705">MPDDGTAEVEALGLKGTSPYKRDPTPDKGKIQPEGENLPNILIDASFVSYHNMLAADMVTHEPQWLMGQH</sequence>
<evidence type="ECO:0000313" key="1">
    <source>
        <dbReference type="EMBL" id="KAK1144296.1"/>
    </source>
</evidence>
<proteinExistence type="predicted"/>
<protein>
    <submittedName>
        <fullName evidence="1">Uncharacterized protein</fullName>
    </submittedName>
</protein>
<keyword evidence="2" id="KW-1185">Reference proteome</keyword>
<organism evidence="1 2">
    <name type="scientific">Aspergillus melleus</name>
    <dbReference type="NCBI Taxonomy" id="138277"/>
    <lineage>
        <taxon>Eukaryota</taxon>
        <taxon>Fungi</taxon>
        <taxon>Dikarya</taxon>
        <taxon>Ascomycota</taxon>
        <taxon>Pezizomycotina</taxon>
        <taxon>Eurotiomycetes</taxon>
        <taxon>Eurotiomycetidae</taxon>
        <taxon>Eurotiales</taxon>
        <taxon>Aspergillaceae</taxon>
        <taxon>Aspergillus</taxon>
        <taxon>Aspergillus subgen. Circumdati</taxon>
    </lineage>
</organism>
<name>A0ACC3B289_9EURO</name>
<accession>A0ACC3B289</accession>
<gene>
    <name evidence="1" type="ORF">N8T08_005710</name>
</gene>
<dbReference type="Proteomes" id="UP001177260">
    <property type="component" value="Unassembled WGS sequence"/>
</dbReference>
<reference evidence="1 2" key="1">
    <citation type="journal article" date="2023" name="ACS Omega">
        <title>Identification of the Neoaspergillic Acid Biosynthesis Gene Cluster by Establishing an In Vitro CRISPR-Ribonucleoprotein Genetic System in Aspergillus melleus.</title>
        <authorList>
            <person name="Yuan B."/>
            <person name="Grau M.F."/>
            <person name="Murata R.M."/>
            <person name="Torok T."/>
            <person name="Venkateswaran K."/>
            <person name="Stajich J.E."/>
            <person name="Wang C.C.C."/>
        </authorList>
    </citation>
    <scope>NUCLEOTIDE SEQUENCE [LARGE SCALE GENOMIC DNA]</scope>
    <source>
        <strain evidence="1 2">IMV 1140</strain>
    </source>
</reference>
<dbReference type="EMBL" id="JAOPJF010000032">
    <property type="protein sequence ID" value="KAK1144296.1"/>
    <property type="molecule type" value="Genomic_DNA"/>
</dbReference>
<comment type="caution">
    <text evidence="1">The sequence shown here is derived from an EMBL/GenBank/DDBJ whole genome shotgun (WGS) entry which is preliminary data.</text>
</comment>
<evidence type="ECO:0000313" key="2">
    <source>
        <dbReference type="Proteomes" id="UP001177260"/>
    </source>
</evidence>